<dbReference type="InterPro" id="IPR012347">
    <property type="entry name" value="Ferritin-like"/>
</dbReference>
<dbReference type="RefSeq" id="WP_085228774.1">
    <property type="nucleotide sequence ID" value="NZ_BSQD01000007.1"/>
</dbReference>
<dbReference type="EMBL" id="FXAH01000010">
    <property type="protein sequence ID" value="SMF55176.1"/>
    <property type="molecule type" value="Genomic_DNA"/>
</dbReference>
<evidence type="ECO:0000313" key="2">
    <source>
        <dbReference type="Proteomes" id="UP000192911"/>
    </source>
</evidence>
<dbReference type="SUPFAM" id="SSF47240">
    <property type="entry name" value="Ferritin-like"/>
    <property type="match status" value="1"/>
</dbReference>
<dbReference type="InterPro" id="IPR010287">
    <property type="entry name" value="DUF892_YciF-like"/>
</dbReference>
<organism evidence="1 2">
    <name type="scientific">Trinickia caryophylli</name>
    <name type="common">Paraburkholderia caryophylli</name>
    <dbReference type="NCBI Taxonomy" id="28094"/>
    <lineage>
        <taxon>Bacteria</taxon>
        <taxon>Pseudomonadati</taxon>
        <taxon>Pseudomonadota</taxon>
        <taxon>Betaproteobacteria</taxon>
        <taxon>Burkholderiales</taxon>
        <taxon>Burkholderiaceae</taxon>
        <taxon>Trinickia</taxon>
    </lineage>
</organism>
<dbReference type="STRING" id="28094.SAMN06295900_11029"/>
<reference evidence="2" key="1">
    <citation type="submission" date="2017-04" db="EMBL/GenBank/DDBJ databases">
        <authorList>
            <person name="Varghese N."/>
            <person name="Submissions S."/>
        </authorList>
    </citation>
    <scope>NUCLEOTIDE SEQUENCE [LARGE SCALE GENOMIC DNA]</scope>
    <source>
        <strain evidence="2">Ballard 720</strain>
    </source>
</reference>
<dbReference type="GeneID" id="95553347"/>
<gene>
    <name evidence="1" type="ORF">SAMN06295900_11029</name>
</gene>
<name>A0A1X7FMK8_TRICW</name>
<keyword evidence="2" id="KW-1185">Reference proteome</keyword>
<protein>
    <submittedName>
        <fullName evidence="1">Ferritin-like metal-binding protein YciE</fullName>
    </submittedName>
</protein>
<dbReference type="OrthoDB" id="7273732at2"/>
<dbReference type="Pfam" id="PF05974">
    <property type="entry name" value="DUF892"/>
    <property type="match status" value="1"/>
</dbReference>
<dbReference type="Proteomes" id="UP000192911">
    <property type="component" value="Unassembled WGS sequence"/>
</dbReference>
<sequence>MTTKPREHLVDWLRDAYAMEKQAESMLKAQASRLEHYPKLKQRIEQHLDETLSQQKLLEGCLDRLGSSPSTIKDLAARIAAFGQAIGGMTMSDEVVKGGMAGYVFEQMEIASYTALIAAAKAVGDTETQRCCETILPQEVAMAQWLLENLPDVVTQYLVRAEVGADAKR</sequence>
<accession>A0A1X7FMK8</accession>
<evidence type="ECO:0000313" key="1">
    <source>
        <dbReference type="EMBL" id="SMF55176.1"/>
    </source>
</evidence>
<dbReference type="InterPro" id="IPR009078">
    <property type="entry name" value="Ferritin-like_SF"/>
</dbReference>
<proteinExistence type="predicted"/>
<dbReference type="AlphaFoldDB" id="A0A1X7FMK8"/>
<dbReference type="Gene3D" id="1.20.1260.10">
    <property type="match status" value="1"/>
</dbReference>